<evidence type="ECO:0000313" key="3">
    <source>
        <dbReference type="Proteomes" id="UP000249453"/>
    </source>
</evidence>
<gene>
    <name evidence="2" type="ORF">C7374_101515</name>
</gene>
<comment type="caution">
    <text evidence="2">The sequence shown here is derived from an EMBL/GenBank/DDBJ whole genome shotgun (WGS) entry which is preliminary data.</text>
</comment>
<evidence type="ECO:0000256" key="1">
    <source>
        <dbReference type="SAM" id="SignalP"/>
    </source>
</evidence>
<keyword evidence="3" id="KW-1185">Reference proteome</keyword>
<feature type="chain" id="PRO_5016611286" evidence="1">
    <location>
        <begin position="24"/>
        <end position="55"/>
    </location>
</feature>
<dbReference type="RefSeq" id="WP_158527791.1">
    <property type="nucleotide sequence ID" value="NZ_JBHEEY010000001.1"/>
</dbReference>
<dbReference type="AlphaFoldDB" id="A0A364K035"/>
<dbReference type="EMBL" id="QLMK01000001">
    <property type="protein sequence ID" value="RAK34181.1"/>
    <property type="molecule type" value="Genomic_DNA"/>
</dbReference>
<accession>A0A364K035</accession>
<protein>
    <submittedName>
        <fullName evidence="2">Uncharacterized protein</fullName>
    </submittedName>
</protein>
<evidence type="ECO:0000313" key="2">
    <source>
        <dbReference type="EMBL" id="RAK34181.1"/>
    </source>
</evidence>
<feature type="signal peptide" evidence="1">
    <location>
        <begin position="1"/>
        <end position="23"/>
    </location>
</feature>
<name>A0A364K035_9HYPH</name>
<proteinExistence type="predicted"/>
<reference evidence="2 3" key="1">
    <citation type="submission" date="2018-06" db="EMBL/GenBank/DDBJ databases">
        <title>Genomic Encyclopedia of Type Strains, Phase IV (KMG-IV): sequencing the most valuable type-strain genomes for metagenomic binning, comparative biology and taxonomic classification.</title>
        <authorList>
            <person name="Goeker M."/>
        </authorList>
    </citation>
    <scope>NUCLEOTIDE SEQUENCE [LARGE SCALE GENOMIC DNA]</scope>
    <source>
        <strain evidence="2 3">DSM 26720</strain>
    </source>
</reference>
<keyword evidence="1" id="KW-0732">Signal</keyword>
<dbReference type="Proteomes" id="UP000249453">
    <property type="component" value="Unassembled WGS sequence"/>
</dbReference>
<sequence length="55" mass="5885">MKNVILALTLTTAVLGSALSASHAEVAPANKSTASQENLDFSWWWPTGYVPLIVL</sequence>
<organism evidence="2 3">
    <name type="scientific">Falsochrobactrum ovis</name>
    <dbReference type="NCBI Taxonomy" id="1293442"/>
    <lineage>
        <taxon>Bacteria</taxon>
        <taxon>Pseudomonadati</taxon>
        <taxon>Pseudomonadota</taxon>
        <taxon>Alphaproteobacteria</taxon>
        <taxon>Hyphomicrobiales</taxon>
        <taxon>Brucellaceae</taxon>
        <taxon>Falsochrobactrum</taxon>
    </lineage>
</organism>